<dbReference type="Gene3D" id="3.90.550.10">
    <property type="entry name" value="Spore Coat Polysaccharide Biosynthesis Protein SpsA, Chain A"/>
    <property type="match status" value="1"/>
</dbReference>
<evidence type="ECO:0000313" key="3">
    <source>
        <dbReference type="Proteomes" id="UP000270342"/>
    </source>
</evidence>
<reference evidence="2 3" key="1">
    <citation type="submission" date="2018-10" db="EMBL/GenBank/DDBJ databases">
        <title>Robbsia sp. DHC34, isolated from soil.</title>
        <authorList>
            <person name="Gao Z.-H."/>
            <person name="Qiu L.-H."/>
        </authorList>
    </citation>
    <scope>NUCLEOTIDE SEQUENCE [LARGE SCALE GENOMIC DNA]</scope>
    <source>
        <strain evidence="2 3">DHC34</strain>
    </source>
</reference>
<accession>A0A494XZI0</accession>
<dbReference type="EMBL" id="RBZU01000004">
    <property type="protein sequence ID" value="RKP55932.1"/>
    <property type="molecule type" value="Genomic_DNA"/>
</dbReference>
<sequence length="319" mass="36467">MVNAFEVSICIPTCNRPDLLDLAIRSCLAQTYPHIHVLIGDDSTDDRTQRWMQTHYALERRVHYLRNERSLGQGANVSRLFERAHGDKIVLLHDDDLLEPDGVRTLLELWDRVPDLEVAFGDQYLIDMQGRIDYAASARCNSDFLRTASAEGLQAVPGRTGLVSMFPNNGWLANADIVKQVGYQSQYGAGCDYVFGVELCLKAKKIYYVKRYVSSYRRTPGASSVVNRGSLRSSALEALRLVSSLDLSHHLEPARRIAYKRMVPVAVSTLSRNNEPVTGLRLAMRHLHAYHYGLSRRFYYHMMLIGTSWFRRRRKTPRF</sequence>
<keyword evidence="2" id="KW-0808">Transferase</keyword>
<name>A0A494XZI0_9BURK</name>
<evidence type="ECO:0000259" key="1">
    <source>
        <dbReference type="Pfam" id="PF00535"/>
    </source>
</evidence>
<proteinExistence type="predicted"/>
<dbReference type="Proteomes" id="UP000270342">
    <property type="component" value="Unassembled WGS sequence"/>
</dbReference>
<dbReference type="Pfam" id="PF00535">
    <property type="entry name" value="Glycos_transf_2"/>
    <property type="match status" value="1"/>
</dbReference>
<evidence type="ECO:0000313" key="2">
    <source>
        <dbReference type="EMBL" id="RKP55932.1"/>
    </source>
</evidence>
<dbReference type="InterPro" id="IPR029044">
    <property type="entry name" value="Nucleotide-diphossugar_trans"/>
</dbReference>
<dbReference type="InterPro" id="IPR050834">
    <property type="entry name" value="Glycosyltransf_2"/>
</dbReference>
<dbReference type="PANTHER" id="PTHR43685">
    <property type="entry name" value="GLYCOSYLTRANSFERASE"/>
    <property type="match status" value="1"/>
</dbReference>
<dbReference type="CDD" id="cd00761">
    <property type="entry name" value="Glyco_tranf_GTA_type"/>
    <property type="match status" value="1"/>
</dbReference>
<dbReference type="AlphaFoldDB" id="A0A494XZI0"/>
<protein>
    <submittedName>
        <fullName evidence="2">Glycosyltransferase family 2 protein</fullName>
    </submittedName>
</protein>
<dbReference type="SUPFAM" id="SSF53448">
    <property type="entry name" value="Nucleotide-diphospho-sugar transferases"/>
    <property type="match status" value="1"/>
</dbReference>
<comment type="caution">
    <text evidence="2">The sequence shown here is derived from an EMBL/GenBank/DDBJ whole genome shotgun (WGS) entry which is preliminary data.</text>
</comment>
<keyword evidence="3" id="KW-1185">Reference proteome</keyword>
<dbReference type="OrthoDB" id="9785185at2"/>
<organism evidence="2 3">
    <name type="scientific">Pararobbsia silviterrae</name>
    <dbReference type="NCBI Taxonomy" id="1792498"/>
    <lineage>
        <taxon>Bacteria</taxon>
        <taxon>Pseudomonadati</taxon>
        <taxon>Pseudomonadota</taxon>
        <taxon>Betaproteobacteria</taxon>
        <taxon>Burkholderiales</taxon>
        <taxon>Burkholderiaceae</taxon>
        <taxon>Pararobbsia</taxon>
    </lineage>
</organism>
<dbReference type="GO" id="GO:0016740">
    <property type="term" value="F:transferase activity"/>
    <property type="evidence" value="ECO:0007669"/>
    <property type="project" value="UniProtKB-KW"/>
</dbReference>
<gene>
    <name evidence="2" type="ORF">D7S86_12095</name>
</gene>
<dbReference type="InterPro" id="IPR001173">
    <property type="entry name" value="Glyco_trans_2-like"/>
</dbReference>
<feature type="domain" description="Glycosyltransferase 2-like" evidence="1">
    <location>
        <begin position="8"/>
        <end position="116"/>
    </location>
</feature>
<dbReference type="PANTHER" id="PTHR43685:SF2">
    <property type="entry name" value="GLYCOSYLTRANSFERASE 2-LIKE DOMAIN-CONTAINING PROTEIN"/>
    <property type="match status" value="1"/>
</dbReference>